<comment type="caution">
    <text evidence="3">The sequence shown here is derived from an EMBL/GenBank/DDBJ whole genome shotgun (WGS) entry which is preliminary data.</text>
</comment>
<proteinExistence type="predicted"/>
<keyword evidence="2" id="KW-0472">Membrane</keyword>
<name>A0A2T0K9T3_9ACTN</name>
<gene>
    <name evidence="3" type="ORF">CLV67_109166</name>
</gene>
<dbReference type="AlphaFoldDB" id="A0A2T0K9T3"/>
<accession>A0A2T0K9T3</accession>
<keyword evidence="2" id="KW-1133">Transmembrane helix</keyword>
<keyword evidence="2" id="KW-0812">Transmembrane</keyword>
<reference evidence="3 4" key="1">
    <citation type="submission" date="2018-03" db="EMBL/GenBank/DDBJ databases">
        <title>Genomic Encyclopedia of Archaeal and Bacterial Type Strains, Phase II (KMG-II): from individual species to whole genera.</title>
        <authorList>
            <person name="Goeker M."/>
        </authorList>
    </citation>
    <scope>NUCLEOTIDE SEQUENCE [LARGE SCALE GENOMIC DNA]</scope>
    <source>
        <strain evidence="3 4">DSM 43146</strain>
    </source>
</reference>
<feature type="transmembrane region" description="Helical" evidence="2">
    <location>
        <begin position="42"/>
        <end position="59"/>
    </location>
</feature>
<feature type="region of interest" description="Disordered" evidence="1">
    <location>
        <begin position="233"/>
        <end position="261"/>
    </location>
</feature>
<protein>
    <submittedName>
        <fullName evidence="3">Uncharacterized protein</fullName>
    </submittedName>
</protein>
<keyword evidence="4" id="KW-1185">Reference proteome</keyword>
<feature type="transmembrane region" description="Helical" evidence="2">
    <location>
        <begin position="159"/>
        <end position="177"/>
    </location>
</feature>
<organism evidence="3 4">
    <name type="scientific">Actinoplanes italicus</name>
    <dbReference type="NCBI Taxonomy" id="113567"/>
    <lineage>
        <taxon>Bacteria</taxon>
        <taxon>Bacillati</taxon>
        <taxon>Actinomycetota</taxon>
        <taxon>Actinomycetes</taxon>
        <taxon>Micromonosporales</taxon>
        <taxon>Micromonosporaceae</taxon>
        <taxon>Actinoplanes</taxon>
    </lineage>
</organism>
<dbReference type="EMBL" id="PVMZ01000009">
    <property type="protein sequence ID" value="PRX19901.1"/>
    <property type="molecule type" value="Genomic_DNA"/>
</dbReference>
<feature type="transmembrane region" description="Helical" evidence="2">
    <location>
        <begin position="64"/>
        <end position="81"/>
    </location>
</feature>
<evidence type="ECO:0000313" key="3">
    <source>
        <dbReference type="EMBL" id="PRX19901.1"/>
    </source>
</evidence>
<evidence type="ECO:0000256" key="2">
    <source>
        <dbReference type="SAM" id="Phobius"/>
    </source>
</evidence>
<evidence type="ECO:0000313" key="4">
    <source>
        <dbReference type="Proteomes" id="UP000239415"/>
    </source>
</evidence>
<dbReference type="Proteomes" id="UP000239415">
    <property type="component" value="Unassembled WGS sequence"/>
</dbReference>
<sequence>MRHTRAMRRPRSRPAKFAVSFGLFLVAAVVAAVAPILRWPSNVPDVACFTAIALCAWTVRLRFWYAVLGVLTGALMVFVAADAGTETALASHGRETTAVVSAITEDGRRYEFVEVGSLDELGRWDGAEGEFGPGERLQVVVDPAGRLGPAPFDDVDDSVVEWGVSVALLALTALFCWPASGRLRRIKASELPGAAIQSRRAAGCGESKPPNCRVRRFKAGERPDAAIQSLRTAGCGESRPVSGRMPSIKAGEHIRSAGYHS</sequence>
<evidence type="ECO:0000256" key="1">
    <source>
        <dbReference type="SAM" id="MobiDB-lite"/>
    </source>
</evidence>